<organism evidence="8 9">
    <name type="scientific">Pristionchus entomophagus</name>
    <dbReference type="NCBI Taxonomy" id="358040"/>
    <lineage>
        <taxon>Eukaryota</taxon>
        <taxon>Metazoa</taxon>
        <taxon>Ecdysozoa</taxon>
        <taxon>Nematoda</taxon>
        <taxon>Chromadorea</taxon>
        <taxon>Rhabditida</taxon>
        <taxon>Rhabditina</taxon>
        <taxon>Diplogasteromorpha</taxon>
        <taxon>Diplogasteroidea</taxon>
        <taxon>Neodiplogasteridae</taxon>
        <taxon>Pristionchus</taxon>
    </lineage>
</organism>
<dbReference type="PANTHER" id="PTHR12691:SF10">
    <property type="entry name" value="MEDIATOR OF RNA POLYMERASE II TRANSCRIPTION SUBUNIT 23"/>
    <property type="match status" value="1"/>
</dbReference>
<dbReference type="GO" id="GO:0010628">
    <property type="term" value="P:positive regulation of gene expression"/>
    <property type="evidence" value="ECO:0007669"/>
    <property type="project" value="TreeGrafter"/>
</dbReference>
<accession>A0AAV5U0L8</accession>
<evidence type="ECO:0000256" key="7">
    <source>
        <dbReference type="ARBA" id="ARBA00031961"/>
    </source>
</evidence>
<comment type="caution">
    <text evidence="8">The sequence shown here is derived from an EMBL/GenBank/DDBJ whole genome shotgun (WGS) entry which is preliminary data.</text>
</comment>
<dbReference type="GO" id="GO:0006357">
    <property type="term" value="P:regulation of transcription by RNA polymerase II"/>
    <property type="evidence" value="ECO:0007669"/>
    <property type="project" value="TreeGrafter"/>
</dbReference>
<dbReference type="GO" id="GO:0005667">
    <property type="term" value="C:transcription regulator complex"/>
    <property type="evidence" value="ECO:0007669"/>
    <property type="project" value="TreeGrafter"/>
</dbReference>
<evidence type="ECO:0000256" key="3">
    <source>
        <dbReference type="ARBA" id="ARBA00019696"/>
    </source>
</evidence>
<protein>
    <recommendedName>
        <fullName evidence="3">Mediator of RNA polymerase II transcription subunit 23</fullName>
    </recommendedName>
    <alternativeName>
        <fullName evidence="7">Mediator complex subunit 23</fullName>
    </alternativeName>
</protein>
<evidence type="ECO:0000313" key="8">
    <source>
        <dbReference type="EMBL" id="GMT00386.1"/>
    </source>
</evidence>
<feature type="non-terminal residue" evidence="8">
    <location>
        <position position="1"/>
    </location>
</feature>
<comment type="subcellular location">
    <subcellularLocation>
        <location evidence="1">Nucleus</location>
    </subcellularLocation>
</comment>
<keyword evidence="9" id="KW-1185">Reference proteome</keyword>
<evidence type="ECO:0000313" key="9">
    <source>
        <dbReference type="Proteomes" id="UP001432027"/>
    </source>
</evidence>
<evidence type="ECO:0000256" key="2">
    <source>
        <dbReference type="ARBA" id="ARBA00010222"/>
    </source>
</evidence>
<dbReference type="EMBL" id="BTSX01000005">
    <property type="protein sequence ID" value="GMT00386.1"/>
    <property type="molecule type" value="Genomic_DNA"/>
</dbReference>
<dbReference type="Proteomes" id="UP001432027">
    <property type="component" value="Unassembled WGS sequence"/>
</dbReference>
<sequence>TMLDFSRIVLDHVDRASTRLYFNERSEDDGTALEFLCIRFQEMLSEMDEQEQKFTLTKMIEDLMSEESSKRQILEKTIDRIVEEAHHASVISPLLMMVCQLGTCDFTLKHSFDSGKLCKMKSDLDLLNYKGVRTFFKQLYEKMTAVPQEISPEQREMLTPVQELLLHIMKRDSNVIPALFVATEINNMTRQRALMFSRVMETATHMENTFRPLAELSYVTARSYLFPIPAHPSFITTSRLWKLDSTCIIMAHRLHLPFRIELYTPQTYALQMVIKQQKNRDWIQFQHMIKTGSRESGNMGLDNIVLYLIGNTMLYMERFPSQSENVASMWNHITSVLDTLITTRWCDFSRFLSVLAKTIQKSEYRKARDEVMWILLQNIKNLKTGDSTYKDSIQAIASIYSYLYEKEESSVMSSDCPLKMVRSLSAACIWIDLSGGSESLPPPSPFLARQIEFITKRNPTESPTNAMLAVIVNAYINHPTRSDWKHAIDSLLARLTSEPFFLLNEHRTFSHFHPFEYELLTALGLEGQKKMLEQLLKEMKANFLANPETILPSPALIETAARLACMSENEKSVGSIFARIIDEAAKDQRFHTPRFLFIIIELMSFRCFNQQSSRANVIIAAFQMLLQASRDMSMDDKMHNPALILQSYVRTQYDLYSALELLVLRLCTWLPPSDSIIFICKTVMNQLAHTKSHVLVDGTPPAPYSILSFPHDLAKALFVSYLRSCRLLGQEVPPELLKRINQCYYWSKSQTRYFNDKLEPNPPNFEEQESKAFEDYVSYVHSDCIQMRGLPEQSWPEYFKEVPPEHPVTLLSAHFRIIYEQARATTPQERAAILQTLSRMDVPHQITAINSFVDYLVQEAKKMNVEHFAAASCNNLAGLVIVDEIIPIDRFFFTAAFTARSDESTLAVLALIRSMVRHGAYIEMTQQLMTLPKMGSSDFIKKMNELKTRRRTSHSQQHRIHDLHPSYYGHPLLKIISSVDTLIERALQLNIPDEHFKELMDAFSPLYRFHPYPMTYCLSVMNPLYGHTDPKDAMKEMEQRQQILKMRPRARMIVLSIVKYDAGQCPFSPQFVSPNQTTTEEDAMSVALTLTNNLVATFNIGHCPDDSLSPDPRCASSFYTGDWRSSELSPQGHALYSIACEMLASPLRNEILGRAFIDILYQEDIAQPLLYLNAVSLILTTLPYTYTNFLFEEIMSLFGEPIEHLSIDQIIMETYEKTVNRKRATKVHTVIALSQAFWHHATVPILISFVSRFEEELENGVKTEKDLFLALHILIPLLQRIADAKEKIHIDRCFRMVLLIYRLLQKIAVNKITKEDAICDLLYHFKYVFVGDSVKKDINEIIDSMSASLKRKLKFIVQSTEGRGNNEDHESSERKDSVI</sequence>
<dbReference type="InterPro" id="IPR021629">
    <property type="entry name" value="Mediator_Med23"/>
</dbReference>
<evidence type="ECO:0000256" key="4">
    <source>
        <dbReference type="ARBA" id="ARBA00023015"/>
    </source>
</evidence>
<keyword evidence="5" id="KW-0804">Transcription</keyword>
<proteinExistence type="inferred from homology"/>
<dbReference type="Pfam" id="PF11573">
    <property type="entry name" value="Med23"/>
    <property type="match status" value="1"/>
</dbReference>
<dbReference type="GO" id="GO:0016592">
    <property type="term" value="C:mediator complex"/>
    <property type="evidence" value="ECO:0007669"/>
    <property type="project" value="TreeGrafter"/>
</dbReference>
<evidence type="ECO:0000256" key="6">
    <source>
        <dbReference type="ARBA" id="ARBA00023242"/>
    </source>
</evidence>
<gene>
    <name evidence="8" type="ORF">PENTCL1PPCAC_22560</name>
</gene>
<name>A0AAV5U0L8_9BILA</name>
<evidence type="ECO:0000256" key="1">
    <source>
        <dbReference type="ARBA" id="ARBA00004123"/>
    </source>
</evidence>
<reference evidence="8" key="1">
    <citation type="submission" date="2023-10" db="EMBL/GenBank/DDBJ databases">
        <title>Genome assembly of Pristionchus species.</title>
        <authorList>
            <person name="Yoshida K."/>
            <person name="Sommer R.J."/>
        </authorList>
    </citation>
    <scope>NUCLEOTIDE SEQUENCE</scope>
    <source>
        <strain evidence="8">RS0144</strain>
    </source>
</reference>
<keyword evidence="4" id="KW-0805">Transcription regulation</keyword>
<keyword evidence="6" id="KW-0539">Nucleus</keyword>
<comment type="similarity">
    <text evidence="2">Belongs to the Mediator complex subunit 23 family.</text>
</comment>
<dbReference type="PANTHER" id="PTHR12691">
    <property type="entry name" value="MEDIATOR OF RNA POLYMERASE II TRANSCRIPTION SUBUNIT 23"/>
    <property type="match status" value="1"/>
</dbReference>
<evidence type="ECO:0000256" key="5">
    <source>
        <dbReference type="ARBA" id="ARBA00023163"/>
    </source>
</evidence>